<protein>
    <submittedName>
        <fullName evidence="2">Uncharacterized protein</fullName>
    </submittedName>
</protein>
<sequence>MGDTGGEVTVGELVDYCQTQARLLHGQVETLEEETAALLADIDDELATVRAQLNEHESTTTESSQSPPSPDTSETDDALANLEAIEDDLAEQQAVVEAKQARRAAFDELATDYLDLAETLAAETPPVSTALTRVLEFERERDADTYFDDRLTLLETAAKSGNE</sequence>
<proteinExistence type="predicted"/>
<organism evidence="2 3">
    <name type="scientific">Haloarcula onubensis</name>
    <dbReference type="NCBI Taxonomy" id="2950539"/>
    <lineage>
        <taxon>Archaea</taxon>
        <taxon>Methanobacteriati</taxon>
        <taxon>Methanobacteriota</taxon>
        <taxon>Stenosarchaea group</taxon>
        <taxon>Halobacteria</taxon>
        <taxon>Halobacteriales</taxon>
        <taxon>Haloarculaceae</taxon>
        <taxon>Haloarcula</taxon>
    </lineage>
</organism>
<keyword evidence="3" id="KW-1185">Reference proteome</keyword>
<evidence type="ECO:0000313" key="2">
    <source>
        <dbReference type="EMBL" id="MDS0284440.1"/>
    </source>
</evidence>
<reference evidence="2 3" key="1">
    <citation type="submission" date="2022-06" db="EMBL/GenBank/DDBJ databases">
        <title>Halomicroarcula sp. a new haloarchaeum isolate from saline soil.</title>
        <authorList>
            <person name="Strakova D."/>
            <person name="Galisteo C."/>
            <person name="Sanchez-Porro C."/>
            <person name="Ventosa A."/>
        </authorList>
    </citation>
    <scope>NUCLEOTIDE SEQUENCE [LARGE SCALE GENOMIC DNA]</scope>
    <source>
        <strain evidence="2 3">S3CR25-11</strain>
    </source>
</reference>
<evidence type="ECO:0000313" key="3">
    <source>
        <dbReference type="Proteomes" id="UP001268864"/>
    </source>
</evidence>
<gene>
    <name evidence="2" type="ORF">NDI86_20295</name>
</gene>
<accession>A0ABU2FUJ2</accession>
<dbReference type="RefSeq" id="WP_310902103.1">
    <property type="nucleotide sequence ID" value="NZ_JAMQOS010000008.1"/>
</dbReference>
<evidence type="ECO:0000256" key="1">
    <source>
        <dbReference type="SAM" id="MobiDB-lite"/>
    </source>
</evidence>
<dbReference type="EMBL" id="JAMQOS010000008">
    <property type="protein sequence ID" value="MDS0284440.1"/>
    <property type="molecule type" value="Genomic_DNA"/>
</dbReference>
<dbReference type="Proteomes" id="UP001268864">
    <property type="component" value="Unassembled WGS sequence"/>
</dbReference>
<comment type="caution">
    <text evidence="2">The sequence shown here is derived from an EMBL/GenBank/DDBJ whole genome shotgun (WGS) entry which is preliminary data.</text>
</comment>
<name>A0ABU2FUJ2_9EURY</name>
<feature type="region of interest" description="Disordered" evidence="1">
    <location>
        <begin position="55"/>
        <end position="76"/>
    </location>
</feature>